<dbReference type="AlphaFoldDB" id="A0A165H830"/>
<proteinExistence type="predicted"/>
<dbReference type="InParanoid" id="A0A165H830"/>
<evidence type="ECO:0000313" key="2">
    <source>
        <dbReference type="Proteomes" id="UP000076842"/>
    </source>
</evidence>
<organism evidence="1 2">
    <name type="scientific">Calocera cornea HHB12733</name>
    <dbReference type="NCBI Taxonomy" id="1353952"/>
    <lineage>
        <taxon>Eukaryota</taxon>
        <taxon>Fungi</taxon>
        <taxon>Dikarya</taxon>
        <taxon>Basidiomycota</taxon>
        <taxon>Agaricomycotina</taxon>
        <taxon>Dacrymycetes</taxon>
        <taxon>Dacrymycetales</taxon>
        <taxon>Dacrymycetaceae</taxon>
        <taxon>Calocera</taxon>
    </lineage>
</organism>
<gene>
    <name evidence="1" type="ORF">CALCODRAFT_218321</name>
</gene>
<dbReference type="Proteomes" id="UP000076842">
    <property type="component" value="Unassembled WGS sequence"/>
</dbReference>
<accession>A0A165H830</accession>
<evidence type="ECO:0000313" key="1">
    <source>
        <dbReference type="EMBL" id="KZT58970.1"/>
    </source>
</evidence>
<name>A0A165H830_9BASI</name>
<protein>
    <submittedName>
        <fullName evidence="1">Uncharacterized protein</fullName>
    </submittedName>
</protein>
<reference evidence="1 2" key="1">
    <citation type="journal article" date="2016" name="Mol. Biol. Evol.">
        <title>Comparative Genomics of Early-Diverging Mushroom-Forming Fungi Provides Insights into the Origins of Lignocellulose Decay Capabilities.</title>
        <authorList>
            <person name="Nagy L.G."/>
            <person name="Riley R."/>
            <person name="Tritt A."/>
            <person name="Adam C."/>
            <person name="Daum C."/>
            <person name="Floudas D."/>
            <person name="Sun H."/>
            <person name="Yadav J.S."/>
            <person name="Pangilinan J."/>
            <person name="Larsson K.H."/>
            <person name="Matsuura K."/>
            <person name="Barry K."/>
            <person name="Labutti K."/>
            <person name="Kuo R."/>
            <person name="Ohm R.A."/>
            <person name="Bhattacharya S.S."/>
            <person name="Shirouzu T."/>
            <person name="Yoshinaga Y."/>
            <person name="Martin F.M."/>
            <person name="Grigoriev I.V."/>
            <person name="Hibbett D.S."/>
        </authorList>
    </citation>
    <scope>NUCLEOTIDE SEQUENCE [LARGE SCALE GENOMIC DNA]</scope>
    <source>
        <strain evidence="1 2">HHB12733</strain>
    </source>
</reference>
<sequence>MNLTHCKFHACTKQVSIPLEHGTSSWCRQDSPNWEQHFEAMLFIQIIGDARIGETFSMNMV</sequence>
<dbReference type="EMBL" id="KV423945">
    <property type="protein sequence ID" value="KZT58970.1"/>
    <property type="molecule type" value="Genomic_DNA"/>
</dbReference>
<keyword evidence="2" id="KW-1185">Reference proteome</keyword>